<protein>
    <recommendedName>
        <fullName evidence="4">ATP synthase protein I</fullName>
    </recommendedName>
</protein>
<keyword evidence="1" id="KW-0472">Membrane</keyword>
<evidence type="ECO:0000313" key="3">
    <source>
        <dbReference type="Proteomes" id="UP001235064"/>
    </source>
</evidence>
<evidence type="ECO:0000313" key="2">
    <source>
        <dbReference type="EMBL" id="MDL9980483.1"/>
    </source>
</evidence>
<evidence type="ECO:0008006" key="4">
    <source>
        <dbReference type="Google" id="ProtNLM"/>
    </source>
</evidence>
<dbReference type="EMBL" id="JASXSZ010000004">
    <property type="protein sequence ID" value="MDL9980483.1"/>
    <property type="molecule type" value="Genomic_DNA"/>
</dbReference>
<dbReference type="PROSITE" id="PS51257">
    <property type="entry name" value="PROKAR_LIPOPROTEIN"/>
    <property type="match status" value="1"/>
</dbReference>
<dbReference type="RefSeq" id="WP_286289431.1">
    <property type="nucleotide sequence ID" value="NZ_JASXSZ010000004.1"/>
</dbReference>
<feature type="transmembrane region" description="Helical" evidence="1">
    <location>
        <begin position="108"/>
        <end position="132"/>
    </location>
</feature>
<evidence type="ECO:0000256" key="1">
    <source>
        <dbReference type="SAM" id="Phobius"/>
    </source>
</evidence>
<comment type="caution">
    <text evidence="2">The sequence shown here is derived from an EMBL/GenBank/DDBJ whole genome shotgun (WGS) entry which is preliminary data.</text>
</comment>
<proteinExistence type="predicted"/>
<accession>A0ABT7N1A0</accession>
<dbReference type="Proteomes" id="UP001235064">
    <property type="component" value="Unassembled WGS sequence"/>
</dbReference>
<name>A0ABT7N1A0_9MICO</name>
<organism evidence="2 3">
    <name type="scientific">Microbacterium candidum</name>
    <dbReference type="NCBI Taxonomy" id="3041922"/>
    <lineage>
        <taxon>Bacteria</taxon>
        <taxon>Bacillati</taxon>
        <taxon>Actinomycetota</taxon>
        <taxon>Actinomycetes</taxon>
        <taxon>Micrococcales</taxon>
        <taxon>Microbacteriaceae</taxon>
        <taxon>Microbacterium</taxon>
    </lineage>
</organism>
<reference evidence="2 3" key="1">
    <citation type="submission" date="2023-06" db="EMBL/GenBank/DDBJ databases">
        <title>Microbacterium sp. nov., isolated from a waste landfill.</title>
        <authorList>
            <person name="Wen W."/>
        </authorList>
    </citation>
    <scope>NUCLEOTIDE SEQUENCE [LARGE SCALE GENOMIC DNA]</scope>
    <source>
        <strain evidence="2 3">ASV49</strain>
    </source>
</reference>
<feature type="transmembrane region" description="Helical" evidence="1">
    <location>
        <begin position="16"/>
        <end position="37"/>
    </location>
</feature>
<keyword evidence="3" id="KW-1185">Reference proteome</keyword>
<sequence>MNYQHRTSTIIMRETLRWAGITIGILAVVGCVVGYLVAGMNGLWSALAGVLMAGLFFGLTVVTMLIGARLPGDQLMSTGYFAVVMGGWFVKVVLFIVGMLVLRAQPWIVGWVFFFAAVAGALASLIVDLVVFARVRVPYVGEVPLPGDSDDPSKPSTDS</sequence>
<feature type="transmembrane region" description="Helical" evidence="1">
    <location>
        <begin position="43"/>
        <end position="68"/>
    </location>
</feature>
<keyword evidence="1" id="KW-1133">Transmembrane helix</keyword>
<gene>
    <name evidence="2" type="ORF">QSV35_14165</name>
</gene>
<feature type="transmembrane region" description="Helical" evidence="1">
    <location>
        <begin position="80"/>
        <end position="102"/>
    </location>
</feature>
<keyword evidence="1" id="KW-0812">Transmembrane</keyword>